<accession>W2Q739</accession>
<dbReference type="VEuPathDB" id="FungiDB:PPTG_22944"/>
<protein>
    <submittedName>
        <fullName evidence="1">Uncharacterized protein</fullName>
    </submittedName>
</protein>
<proteinExistence type="predicted"/>
<dbReference type="OMA" id="CCKREQQ"/>
<evidence type="ECO:0000313" key="1">
    <source>
        <dbReference type="EMBL" id="ETN08671.1"/>
    </source>
</evidence>
<dbReference type="AlphaFoldDB" id="W2Q739"/>
<dbReference type="Proteomes" id="UP000018817">
    <property type="component" value="Unassembled WGS sequence"/>
</dbReference>
<dbReference type="RefSeq" id="XP_008905858.1">
    <property type="nucleotide sequence ID" value="XM_008907610.1"/>
</dbReference>
<dbReference type="EMBL" id="KI669587">
    <property type="protein sequence ID" value="ETN08671.1"/>
    <property type="molecule type" value="Genomic_DNA"/>
</dbReference>
<organism evidence="1 2">
    <name type="scientific">Phytophthora nicotianae (strain INRA-310)</name>
    <name type="common">Phytophthora parasitica</name>
    <dbReference type="NCBI Taxonomy" id="761204"/>
    <lineage>
        <taxon>Eukaryota</taxon>
        <taxon>Sar</taxon>
        <taxon>Stramenopiles</taxon>
        <taxon>Oomycota</taxon>
        <taxon>Peronosporomycetes</taxon>
        <taxon>Peronosporales</taxon>
        <taxon>Peronosporaceae</taxon>
        <taxon>Phytophthora</taxon>
    </lineage>
</organism>
<sequence length="132" mass="15151">MLRSPSPSRLVNKDRAINTVSFYRPTKEATETKTFEVFCEGVVRDSGFLLEAVEALIKTANKFRMRLGLKTFGLFHEDLNIKLTVDESCFNVHLFNLIVEDCCKREQQSETSIRTTERQRARQTHAVTALLP</sequence>
<name>W2Q739_PHYN3</name>
<reference evidence="1 2" key="2">
    <citation type="submission" date="2013-11" db="EMBL/GenBank/DDBJ databases">
        <title>The Genome Sequence of Phytophthora parasitica INRA-310.</title>
        <authorList>
            <consortium name="The Broad Institute Genomics Platform"/>
            <person name="Russ C."/>
            <person name="Tyler B."/>
            <person name="Panabieres F."/>
            <person name="Shan W."/>
            <person name="Tripathy S."/>
            <person name="Grunwald N."/>
            <person name="Machado M."/>
            <person name="Johnson C.S."/>
            <person name="Arredondo F."/>
            <person name="Hong C."/>
            <person name="Coffey M."/>
            <person name="Young S.K."/>
            <person name="Zeng Q."/>
            <person name="Gargeya S."/>
            <person name="Fitzgerald M."/>
            <person name="Abouelleil A."/>
            <person name="Alvarado L."/>
            <person name="Chapman S.B."/>
            <person name="Gainer-Dewar J."/>
            <person name="Goldberg J."/>
            <person name="Griggs A."/>
            <person name="Gujja S."/>
            <person name="Hansen M."/>
            <person name="Howarth C."/>
            <person name="Imamovic A."/>
            <person name="Ireland A."/>
            <person name="Larimer J."/>
            <person name="McCowan C."/>
            <person name="Murphy C."/>
            <person name="Pearson M."/>
            <person name="Poon T.W."/>
            <person name="Priest M."/>
            <person name="Roberts A."/>
            <person name="Saif S."/>
            <person name="Shea T."/>
            <person name="Sykes S."/>
            <person name="Wortman J."/>
            <person name="Nusbaum C."/>
            <person name="Birren B."/>
        </authorList>
    </citation>
    <scope>NUCLEOTIDE SEQUENCE [LARGE SCALE GENOMIC DNA]</scope>
    <source>
        <strain evidence="1 2">INRA-310</strain>
    </source>
</reference>
<reference evidence="2" key="1">
    <citation type="submission" date="2011-12" db="EMBL/GenBank/DDBJ databases">
        <authorList>
            <consortium name="The Broad Institute Genome Sequencing Platform"/>
            <person name="Russ C."/>
            <person name="Tyler B."/>
            <person name="Panabieres F."/>
            <person name="Shan W."/>
            <person name="Tripathy S."/>
            <person name="Grunwald N."/>
            <person name="Machado M."/>
            <person name="Young S.K."/>
            <person name="Zeng Q."/>
            <person name="Gargeya S."/>
            <person name="Fitzgerald M."/>
            <person name="Haas B."/>
            <person name="Abouelleil A."/>
            <person name="Alvarado L."/>
            <person name="Arachchi H.M."/>
            <person name="Berlin A."/>
            <person name="Chapman S.B."/>
            <person name="Gearin G."/>
            <person name="Goldberg J."/>
            <person name="Griggs A."/>
            <person name="Gujja S."/>
            <person name="Hansen M."/>
            <person name="Heiman D."/>
            <person name="Howarth C."/>
            <person name="Larimer J."/>
            <person name="Lui A."/>
            <person name="MacDonald P.J.P."/>
            <person name="McCowen C."/>
            <person name="Montmayeur A."/>
            <person name="Murphy C."/>
            <person name="Neiman D."/>
            <person name="Pearson M."/>
            <person name="Priest M."/>
            <person name="Roberts A."/>
            <person name="Saif S."/>
            <person name="Shea T."/>
            <person name="Sisk P."/>
            <person name="Stolte C."/>
            <person name="Sykes S."/>
            <person name="Wortman J."/>
            <person name="Nusbaum C."/>
            <person name="Birren B."/>
        </authorList>
    </citation>
    <scope>NUCLEOTIDE SEQUENCE [LARGE SCALE GENOMIC DNA]</scope>
    <source>
        <strain evidence="2">INRA-310</strain>
    </source>
</reference>
<evidence type="ECO:0000313" key="2">
    <source>
        <dbReference type="Proteomes" id="UP000018817"/>
    </source>
</evidence>
<dbReference type="GeneID" id="20191543"/>
<gene>
    <name evidence="1" type="ORF">PPTG_22944</name>
</gene>